<dbReference type="InterPro" id="IPR016068">
    <property type="entry name" value="Translin_N"/>
</dbReference>
<keyword evidence="13" id="KW-0460">Magnesium</keyword>
<comment type="similarity">
    <text evidence="3">Belongs to the translin family.</text>
</comment>
<evidence type="ECO:0000256" key="9">
    <source>
        <dbReference type="ARBA" id="ARBA00023242"/>
    </source>
</evidence>
<keyword evidence="6" id="KW-0963">Cytoplasm</keyword>
<protein>
    <recommendedName>
        <fullName evidence="5">Translin</fullName>
    </recommendedName>
    <alternativeName>
        <fullName evidence="12">Component 3 of promoter of RISC</fullName>
    </alternativeName>
</protein>
<comment type="function">
    <text evidence="11">Exhibits both single-stranded and double-stranded endoribonuclease activity. May act as an activator of RNA-induced silencing complex (RISC) by facilitating endonucleolytic cleavage of the siRNA passenger strand.</text>
</comment>
<sequence>MDEEFVQTMDKMFADIKVEADMDYQLRTALQEVTKKLENSAEETHCELLKFHQPSSNEEELGRMRTIADSEIKMMFAKIAEILTSHNYYRYHSEFRNAVQHWCFLVSFAYFLDSGLLADRRFIATQLGMELEAKDGFHLDLEDYLFGILKLANELARYSVNVVVKGDYSTPFKIAKFLKNMEAEFRLLNLKNSSLRRVFDALKYDVQKAEQVVYDLSIRGMLVKKSIDYDQYQHQSFEVRSLVRQCWTHKFLIMVI</sequence>
<dbReference type="GO" id="GO:0003723">
    <property type="term" value="F:RNA binding"/>
    <property type="evidence" value="ECO:0007669"/>
    <property type="project" value="UniProtKB-KW"/>
</dbReference>
<keyword evidence="9" id="KW-0539">Nucleus</keyword>
<dbReference type="PANTHER" id="PTHR10741">
    <property type="entry name" value="TRANSLIN AND TRANSLIN ASSOCIATED PROTEIN X"/>
    <property type="match status" value="1"/>
</dbReference>
<dbReference type="InterPro" id="IPR002848">
    <property type="entry name" value="Translin_fam"/>
</dbReference>
<evidence type="ECO:0000256" key="3">
    <source>
        <dbReference type="ARBA" id="ARBA00005902"/>
    </source>
</evidence>
<evidence type="ECO:0000256" key="12">
    <source>
        <dbReference type="ARBA" id="ARBA00030513"/>
    </source>
</evidence>
<dbReference type="GO" id="GO:0005737">
    <property type="term" value="C:cytoplasm"/>
    <property type="evidence" value="ECO:0007669"/>
    <property type="project" value="UniProtKB-SubCell"/>
</dbReference>
<proteinExistence type="inferred from homology"/>
<dbReference type="SUPFAM" id="SSF74784">
    <property type="entry name" value="Translin"/>
    <property type="match status" value="1"/>
</dbReference>
<comment type="subcellular location">
    <subcellularLocation>
        <location evidence="2">Cytoplasm</location>
    </subcellularLocation>
    <subcellularLocation>
        <location evidence="1">Nucleus</location>
    </subcellularLocation>
</comment>
<comment type="function">
    <text evidence="10">DNA-binding protein that specifically recognizes consensus sequences at the breakpoint junctions in chromosomal translocations, mostly involving immunoglobulin (Ig)/T-cell receptor gene segments. Seems to recognize single-stranded DNA ends generated by staggered breaks occurring at recombination hot spots.</text>
</comment>
<keyword evidence="8" id="KW-0238">DNA-binding</keyword>
<evidence type="ECO:0000313" key="15">
    <source>
        <dbReference type="Proteomes" id="UP001608902"/>
    </source>
</evidence>
<reference evidence="14 15" key="1">
    <citation type="submission" date="2024-08" db="EMBL/GenBank/DDBJ databases">
        <title>Gnathostoma spinigerum genome.</title>
        <authorList>
            <person name="Gonzalez-Bertolin B."/>
            <person name="Monzon S."/>
            <person name="Zaballos A."/>
            <person name="Jimenez P."/>
            <person name="Dekumyoy P."/>
            <person name="Varona S."/>
            <person name="Cuesta I."/>
            <person name="Sumanam S."/>
            <person name="Adisakwattana P."/>
            <person name="Gasser R.B."/>
            <person name="Hernandez-Gonzalez A."/>
            <person name="Young N.D."/>
            <person name="Perteguer M.J."/>
        </authorList>
    </citation>
    <scope>NUCLEOTIDE SEQUENCE [LARGE SCALE GENOMIC DNA]</scope>
    <source>
        <strain evidence="14">AL3</strain>
        <tissue evidence="14">Liver</tissue>
    </source>
</reference>
<evidence type="ECO:0000256" key="10">
    <source>
        <dbReference type="ARBA" id="ARBA00025374"/>
    </source>
</evidence>
<dbReference type="InterPro" id="IPR033956">
    <property type="entry name" value="Translin"/>
</dbReference>
<keyword evidence="13" id="KW-0479">Metal-binding</keyword>
<evidence type="ECO:0000256" key="4">
    <source>
        <dbReference type="ARBA" id="ARBA00011685"/>
    </source>
</evidence>
<comment type="caution">
    <text evidence="14">The sequence shown here is derived from an EMBL/GenBank/DDBJ whole genome shotgun (WGS) entry which is preliminary data.</text>
</comment>
<evidence type="ECO:0000256" key="5">
    <source>
        <dbReference type="ARBA" id="ARBA00022196"/>
    </source>
</evidence>
<evidence type="ECO:0000256" key="13">
    <source>
        <dbReference type="PIRSR" id="PIRSR602848-1"/>
    </source>
</evidence>
<feature type="binding site" evidence="13">
    <location>
        <position position="154"/>
    </location>
    <ligand>
        <name>Mg(2+)</name>
        <dbReference type="ChEBI" id="CHEBI:18420"/>
    </ligand>
</feature>
<dbReference type="EMBL" id="JBGFUD010000482">
    <property type="protein sequence ID" value="MFH4974621.1"/>
    <property type="molecule type" value="Genomic_DNA"/>
</dbReference>
<dbReference type="GO" id="GO:0005634">
    <property type="term" value="C:nucleus"/>
    <property type="evidence" value="ECO:0007669"/>
    <property type="project" value="UniProtKB-SubCell"/>
</dbReference>
<evidence type="ECO:0000256" key="1">
    <source>
        <dbReference type="ARBA" id="ARBA00004123"/>
    </source>
</evidence>
<dbReference type="Pfam" id="PF01997">
    <property type="entry name" value="Translin"/>
    <property type="match status" value="1"/>
</dbReference>
<accession>A0ABD6EB30</accession>
<gene>
    <name evidence="14" type="ORF">AB6A40_001330</name>
</gene>
<dbReference type="GO" id="GO:0003677">
    <property type="term" value="F:DNA binding"/>
    <property type="evidence" value="ECO:0007669"/>
    <property type="project" value="UniProtKB-KW"/>
</dbReference>
<dbReference type="Proteomes" id="UP001608902">
    <property type="component" value="Unassembled WGS sequence"/>
</dbReference>
<keyword evidence="15" id="KW-1185">Reference proteome</keyword>
<evidence type="ECO:0000256" key="11">
    <source>
        <dbReference type="ARBA" id="ARBA00025410"/>
    </source>
</evidence>
<comment type="subunit">
    <text evidence="4">Ring-shaped heterooctamer of six TSN and two TSNAX subunits, DNA/RNA binding occurs inside the ring.</text>
</comment>
<evidence type="ECO:0000313" key="14">
    <source>
        <dbReference type="EMBL" id="MFH4974621.1"/>
    </source>
</evidence>
<dbReference type="Gene3D" id="1.20.58.200">
    <property type="entry name" value="Translin, domain 2"/>
    <property type="match status" value="1"/>
</dbReference>
<evidence type="ECO:0000256" key="6">
    <source>
        <dbReference type="ARBA" id="ARBA00022490"/>
    </source>
</evidence>
<evidence type="ECO:0000256" key="7">
    <source>
        <dbReference type="ARBA" id="ARBA00022884"/>
    </source>
</evidence>
<dbReference type="Gene3D" id="1.20.58.190">
    <property type="entry name" value="Translin, domain 1"/>
    <property type="match status" value="1"/>
</dbReference>
<evidence type="ECO:0000256" key="2">
    <source>
        <dbReference type="ARBA" id="ARBA00004496"/>
    </source>
</evidence>
<evidence type="ECO:0000256" key="8">
    <source>
        <dbReference type="ARBA" id="ARBA00023125"/>
    </source>
</evidence>
<dbReference type="AlphaFoldDB" id="A0ABD6EB30"/>
<keyword evidence="7" id="KW-0694">RNA-binding</keyword>
<dbReference type="InterPro" id="IPR036081">
    <property type="entry name" value="Translin_sf"/>
</dbReference>
<name>A0ABD6EB30_9BILA</name>
<organism evidence="14 15">
    <name type="scientific">Gnathostoma spinigerum</name>
    <dbReference type="NCBI Taxonomy" id="75299"/>
    <lineage>
        <taxon>Eukaryota</taxon>
        <taxon>Metazoa</taxon>
        <taxon>Ecdysozoa</taxon>
        <taxon>Nematoda</taxon>
        <taxon>Chromadorea</taxon>
        <taxon>Rhabditida</taxon>
        <taxon>Spirurina</taxon>
        <taxon>Gnathostomatomorpha</taxon>
        <taxon>Gnathostomatoidea</taxon>
        <taxon>Gnathostomatidae</taxon>
        <taxon>Gnathostoma</taxon>
    </lineage>
</organism>
<dbReference type="CDD" id="cd14819">
    <property type="entry name" value="Translin"/>
    <property type="match status" value="1"/>
</dbReference>
<dbReference type="InterPro" id="IPR016069">
    <property type="entry name" value="Translin_C"/>
</dbReference>
<dbReference type="FunFam" id="1.20.58.200:FF:000002">
    <property type="entry name" value="Putative translin"/>
    <property type="match status" value="1"/>
</dbReference>